<protein>
    <submittedName>
        <fullName evidence="2">Uncharacterized protein</fullName>
    </submittedName>
</protein>
<dbReference type="AlphaFoldDB" id="A0A1R3IB97"/>
<gene>
    <name evidence="2" type="ORF">CCACVL1_13359</name>
</gene>
<dbReference type="Gramene" id="OMO79838">
    <property type="protein sequence ID" value="OMO79838"/>
    <property type="gene ID" value="CCACVL1_13359"/>
</dbReference>
<dbReference type="STRING" id="210143.A0A1R3IB97"/>
<keyword evidence="1" id="KW-1133">Transmembrane helix</keyword>
<keyword evidence="1" id="KW-0812">Transmembrane</keyword>
<evidence type="ECO:0000256" key="1">
    <source>
        <dbReference type="SAM" id="Phobius"/>
    </source>
</evidence>
<dbReference type="PANTHER" id="PTHR37244">
    <property type="entry name" value="NADP-SPECIFIC GLUTAMATE DEHYDROGENASE"/>
    <property type="match status" value="1"/>
</dbReference>
<proteinExistence type="predicted"/>
<dbReference type="EMBL" id="AWWV01010350">
    <property type="protein sequence ID" value="OMO79838.1"/>
    <property type="molecule type" value="Genomic_DNA"/>
</dbReference>
<evidence type="ECO:0000313" key="3">
    <source>
        <dbReference type="Proteomes" id="UP000188268"/>
    </source>
</evidence>
<sequence length="270" mass="30222">MVSQYAIAHSWSTDYYDFRSSDQNLLKIKAFFIRLSGLDSCAESLCDSLTLLYPPRINETVLEVSGSKVRPDSPAFVTLHRMVKAKTKDGEAIYGSRERVRAGDGVRFEIYSREEKVLKGSFRREEGQKWKLECKCALERGDGETIGDDVALADVCVAVEGNVAMGERVEMVVRKRRKNRTVGFDQLEEIPEEREGEREMDGGCCCSCDESDGADSEGRCDGDCGGAQEEEMDMDGVSWAFDVGIWVMCFGVGYLVSKASTKSLRRMRLF</sequence>
<comment type="caution">
    <text evidence="2">The sequence shown here is derived from an EMBL/GenBank/DDBJ whole genome shotgun (WGS) entry which is preliminary data.</text>
</comment>
<accession>A0A1R3IB97</accession>
<evidence type="ECO:0000313" key="2">
    <source>
        <dbReference type="EMBL" id="OMO79838.1"/>
    </source>
</evidence>
<dbReference type="OrthoDB" id="1915921at2759"/>
<feature type="transmembrane region" description="Helical" evidence="1">
    <location>
        <begin position="237"/>
        <end position="257"/>
    </location>
</feature>
<name>A0A1R3IB97_COCAP</name>
<dbReference type="PANTHER" id="PTHR37244:SF1">
    <property type="entry name" value="NADP-SPECIFIC GLUTAMATE DEHYDROGENASE"/>
    <property type="match status" value="1"/>
</dbReference>
<keyword evidence="1" id="KW-0472">Membrane</keyword>
<dbReference type="Proteomes" id="UP000188268">
    <property type="component" value="Unassembled WGS sequence"/>
</dbReference>
<keyword evidence="3" id="KW-1185">Reference proteome</keyword>
<organism evidence="2 3">
    <name type="scientific">Corchorus capsularis</name>
    <name type="common">Jute</name>
    <dbReference type="NCBI Taxonomy" id="210143"/>
    <lineage>
        <taxon>Eukaryota</taxon>
        <taxon>Viridiplantae</taxon>
        <taxon>Streptophyta</taxon>
        <taxon>Embryophyta</taxon>
        <taxon>Tracheophyta</taxon>
        <taxon>Spermatophyta</taxon>
        <taxon>Magnoliopsida</taxon>
        <taxon>eudicotyledons</taxon>
        <taxon>Gunneridae</taxon>
        <taxon>Pentapetalae</taxon>
        <taxon>rosids</taxon>
        <taxon>malvids</taxon>
        <taxon>Malvales</taxon>
        <taxon>Malvaceae</taxon>
        <taxon>Grewioideae</taxon>
        <taxon>Apeibeae</taxon>
        <taxon>Corchorus</taxon>
    </lineage>
</organism>
<dbReference type="GO" id="GO:0005737">
    <property type="term" value="C:cytoplasm"/>
    <property type="evidence" value="ECO:0007669"/>
    <property type="project" value="EnsemblPlants"/>
</dbReference>
<dbReference type="OMA" id="MGFDQLE"/>
<reference evidence="2 3" key="1">
    <citation type="submission" date="2013-09" db="EMBL/GenBank/DDBJ databases">
        <title>Corchorus capsularis genome sequencing.</title>
        <authorList>
            <person name="Alam M."/>
            <person name="Haque M.S."/>
            <person name="Islam M.S."/>
            <person name="Emdad E.M."/>
            <person name="Islam M.M."/>
            <person name="Ahmed B."/>
            <person name="Halim A."/>
            <person name="Hossen Q.M.M."/>
            <person name="Hossain M.Z."/>
            <person name="Ahmed R."/>
            <person name="Khan M.M."/>
            <person name="Islam R."/>
            <person name="Rashid M.M."/>
            <person name="Khan S.A."/>
            <person name="Rahman M.S."/>
            <person name="Alam M."/>
        </authorList>
    </citation>
    <scope>NUCLEOTIDE SEQUENCE [LARGE SCALE GENOMIC DNA]</scope>
    <source>
        <strain evidence="3">cv. CVL-1</strain>
        <tissue evidence="2">Whole seedling</tissue>
    </source>
</reference>